<dbReference type="EMBL" id="RCMK01001013">
    <property type="protein sequence ID" value="KAG2904736.1"/>
    <property type="molecule type" value="Genomic_DNA"/>
</dbReference>
<organism evidence="6 7">
    <name type="scientific">Phytophthora cactorum</name>
    <dbReference type="NCBI Taxonomy" id="29920"/>
    <lineage>
        <taxon>Eukaryota</taxon>
        <taxon>Sar</taxon>
        <taxon>Stramenopiles</taxon>
        <taxon>Oomycota</taxon>
        <taxon>Peronosporomycetes</taxon>
        <taxon>Peronosporales</taxon>
        <taxon>Peronosporaceae</taxon>
        <taxon>Phytophthora</taxon>
    </lineage>
</organism>
<dbReference type="Proteomes" id="UP000735874">
    <property type="component" value="Unassembled WGS sequence"/>
</dbReference>
<proteinExistence type="predicted"/>
<dbReference type="AlphaFoldDB" id="A0A329RJT4"/>
<gene>
    <name evidence="6" type="ORF">PC110_g18586</name>
    <name evidence="1" type="ORF">PC113_g17827</name>
    <name evidence="2" type="ORF">PC115_g18793</name>
    <name evidence="3" type="ORF">PC117_g20951</name>
    <name evidence="4" type="ORF">PC118_g17947</name>
    <name evidence="5" type="ORF">PC129_g18163</name>
</gene>
<reference evidence="6 7" key="1">
    <citation type="submission" date="2018-01" db="EMBL/GenBank/DDBJ databases">
        <title>Draft genome of the strawberry crown rot pathogen Phytophthora cactorum.</title>
        <authorList>
            <person name="Armitage A.D."/>
            <person name="Lysoe E."/>
            <person name="Nellist C.F."/>
            <person name="Harrison R.J."/>
            <person name="Brurberg M.B."/>
        </authorList>
    </citation>
    <scope>NUCLEOTIDE SEQUENCE [LARGE SCALE GENOMIC DNA]</scope>
    <source>
        <strain evidence="6 7">10300</strain>
    </source>
</reference>
<evidence type="ECO:0000313" key="6">
    <source>
        <dbReference type="EMBL" id="RAW24995.1"/>
    </source>
</evidence>
<accession>A0A329RJT4</accession>
<evidence type="ECO:0000313" key="5">
    <source>
        <dbReference type="EMBL" id="KAG3210850.1"/>
    </source>
</evidence>
<sequence>MLELEMKTEWPESESHMVNLQAILDRFNVVGVVFEWEQKRLVK</sequence>
<dbReference type="Proteomes" id="UP000697107">
    <property type="component" value="Unassembled WGS sequence"/>
</dbReference>
<dbReference type="EMBL" id="RCMG01000795">
    <property type="protein sequence ID" value="KAG2847221.1"/>
    <property type="molecule type" value="Genomic_DNA"/>
</dbReference>
<dbReference type="EMBL" id="MJFZ01000806">
    <property type="protein sequence ID" value="RAW24995.1"/>
    <property type="molecule type" value="Genomic_DNA"/>
</dbReference>
<name>A0A329RJT4_9STRA</name>
<dbReference type="Proteomes" id="UP000251314">
    <property type="component" value="Unassembled WGS sequence"/>
</dbReference>
<reference evidence="1" key="2">
    <citation type="submission" date="2018-10" db="EMBL/GenBank/DDBJ databases">
        <title>Effector identification in a new, highly contiguous assembly of the strawberry crown rot pathogen Phytophthora cactorum.</title>
        <authorList>
            <person name="Armitage A.D."/>
            <person name="Nellist C.F."/>
            <person name="Bates H."/>
            <person name="Vickerstaff R.J."/>
            <person name="Harrison R.J."/>
        </authorList>
    </citation>
    <scope>NUCLEOTIDE SEQUENCE</scope>
    <source>
        <strain evidence="1">15-7</strain>
        <strain evidence="2">4032</strain>
        <strain evidence="3">4040</strain>
        <strain evidence="4">P415</strain>
        <strain evidence="5">P421</strain>
    </source>
</reference>
<evidence type="ECO:0000313" key="7">
    <source>
        <dbReference type="Proteomes" id="UP000251314"/>
    </source>
</evidence>
<evidence type="ECO:0000313" key="1">
    <source>
        <dbReference type="EMBL" id="KAG2847221.1"/>
    </source>
</evidence>
<evidence type="ECO:0000313" key="3">
    <source>
        <dbReference type="EMBL" id="KAG2904736.1"/>
    </source>
</evidence>
<evidence type="ECO:0000313" key="4">
    <source>
        <dbReference type="EMBL" id="KAG2968556.1"/>
    </source>
</evidence>
<dbReference type="Proteomes" id="UP000774804">
    <property type="component" value="Unassembled WGS sequence"/>
</dbReference>
<dbReference type="EMBL" id="RCMV01001033">
    <property type="protein sequence ID" value="KAG3210850.1"/>
    <property type="molecule type" value="Genomic_DNA"/>
</dbReference>
<dbReference type="VEuPathDB" id="FungiDB:PC110_g18586"/>
<dbReference type="EMBL" id="RCML01000852">
    <property type="protein sequence ID" value="KAG2968556.1"/>
    <property type="molecule type" value="Genomic_DNA"/>
</dbReference>
<keyword evidence="7" id="KW-1185">Reference proteome</keyword>
<evidence type="ECO:0000313" key="2">
    <source>
        <dbReference type="EMBL" id="KAG2892512.1"/>
    </source>
</evidence>
<comment type="caution">
    <text evidence="6">The sequence shown here is derived from an EMBL/GenBank/DDBJ whole genome shotgun (WGS) entry which is preliminary data.</text>
</comment>
<dbReference type="Proteomes" id="UP000760860">
    <property type="component" value="Unassembled WGS sequence"/>
</dbReference>
<protein>
    <submittedName>
        <fullName evidence="6">Uncharacterized protein</fullName>
    </submittedName>
</protein>
<dbReference type="EMBL" id="RCMI01001000">
    <property type="protein sequence ID" value="KAG2892512.1"/>
    <property type="molecule type" value="Genomic_DNA"/>
</dbReference>
<dbReference type="Proteomes" id="UP000736787">
    <property type="component" value="Unassembled WGS sequence"/>
</dbReference>